<sequence>MLEVDQLRVNTLPWHACRKLNMCGNMSSVMMKIKFGCERTASYASTDCVAVRSSNKAIKDIITRYEHILD</sequence>
<protein>
    <submittedName>
        <fullName evidence="1">Uncharacterized protein</fullName>
    </submittedName>
</protein>
<organism evidence="1 2">
    <name type="scientific">Algisphaera agarilytica</name>
    <dbReference type="NCBI Taxonomy" id="1385975"/>
    <lineage>
        <taxon>Bacteria</taxon>
        <taxon>Pseudomonadati</taxon>
        <taxon>Planctomycetota</taxon>
        <taxon>Phycisphaerae</taxon>
        <taxon>Phycisphaerales</taxon>
        <taxon>Phycisphaeraceae</taxon>
        <taxon>Algisphaera</taxon>
    </lineage>
</organism>
<dbReference type="Proteomes" id="UP000541810">
    <property type="component" value="Unassembled WGS sequence"/>
</dbReference>
<accession>A0A7X0H6N9</accession>
<comment type="caution">
    <text evidence="1">The sequence shown here is derived from an EMBL/GenBank/DDBJ whole genome shotgun (WGS) entry which is preliminary data.</text>
</comment>
<keyword evidence="2" id="KW-1185">Reference proteome</keyword>
<dbReference type="AlphaFoldDB" id="A0A7X0H6N9"/>
<gene>
    <name evidence="1" type="ORF">HNQ40_000917</name>
</gene>
<dbReference type="EMBL" id="JACHGY010000001">
    <property type="protein sequence ID" value="MBB6429111.1"/>
    <property type="molecule type" value="Genomic_DNA"/>
</dbReference>
<evidence type="ECO:0000313" key="1">
    <source>
        <dbReference type="EMBL" id="MBB6429111.1"/>
    </source>
</evidence>
<proteinExistence type="predicted"/>
<evidence type="ECO:0000313" key="2">
    <source>
        <dbReference type="Proteomes" id="UP000541810"/>
    </source>
</evidence>
<reference evidence="1 2" key="1">
    <citation type="submission" date="2020-08" db="EMBL/GenBank/DDBJ databases">
        <title>Genomic Encyclopedia of Type Strains, Phase IV (KMG-IV): sequencing the most valuable type-strain genomes for metagenomic binning, comparative biology and taxonomic classification.</title>
        <authorList>
            <person name="Goeker M."/>
        </authorList>
    </citation>
    <scope>NUCLEOTIDE SEQUENCE [LARGE SCALE GENOMIC DNA]</scope>
    <source>
        <strain evidence="1 2">DSM 103725</strain>
    </source>
</reference>
<name>A0A7X0H6N9_9BACT</name>